<dbReference type="AlphaFoldDB" id="A0A2W5F664"/>
<comment type="cofactor">
    <cofactor evidence="8">
        <name>FMN</name>
        <dbReference type="ChEBI" id="CHEBI:58210"/>
    </cofactor>
    <text evidence="8">Binds 1 FMN per subunit.</text>
</comment>
<evidence type="ECO:0000313" key="11">
    <source>
        <dbReference type="Proteomes" id="UP000249645"/>
    </source>
</evidence>
<reference evidence="10 11" key="1">
    <citation type="submission" date="2017-11" db="EMBL/GenBank/DDBJ databases">
        <title>Infants hospitalized years apart are colonized by the same room-sourced microbial strains.</title>
        <authorList>
            <person name="Brooks B."/>
            <person name="Olm M.R."/>
            <person name="Firek B.A."/>
            <person name="Baker R."/>
            <person name="Thomas B.C."/>
            <person name="Morowitz M.J."/>
            <person name="Banfield J.F."/>
        </authorList>
    </citation>
    <scope>NUCLEOTIDE SEQUENCE [LARGE SCALE GENOMIC DNA]</scope>
    <source>
        <strain evidence="10">S2_009_000_R2_76</strain>
    </source>
</reference>
<dbReference type="CDD" id="cd02135">
    <property type="entry name" value="YdjA-like"/>
    <property type="match status" value="1"/>
</dbReference>
<evidence type="ECO:0000313" key="10">
    <source>
        <dbReference type="EMBL" id="PZP50898.1"/>
    </source>
</evidence>
<name>A0A2W5F664_9SPHI</name>
<comment type="similarity">
    <text evidence="1 7">Belongs to the nitroreductase family.</text>
</comment>
<dbReference type="InterPro" id="IPR000415">
    <property type="entry name" value="Nitroreductase-like"/>
</dbReference>
<accession>A0A2W5F664</accession>
<evidence type="ECO:0000256" key="4">
    <source>
        <dbReference type="ARBA" id="ARBA00022857"/>
    </source>
</evidence>
<dbReference type="Proteomes" id="UP000249645">
    <property type="component" value="Unassembled WGS sequence"/>
</dbReference>
<evidence type="ECO:0000256" key="7">
    <source>
        <dbReference type="PIRNR" id="PIRNR000232"/>
    </source>
</evidence>
<evidence type="ECO:0000256" key="5">
    <source>
        <dbReference type="ARBA" id="ARBA00023002"/>
    </source>
</evidence>
<dbReference type="InterPro" id="IPR052530">
    <property type="entry name" value="NAD(P)H_nitroreductase"/>
</dbReference>
<feature type="binding site" description="in other chain" evidence="8">
    <location>
        <begin position="141"/>
        <end position="143"/>
    </location>
    <ligand>
        <name>FMN</name>
        <dbReference type="ChEBI" id="CHEBI:58210"/>
        <note>ligand shared between dimeric partners</note>
    </ligand>
</feature>
<organism evidence="10 11">
    <name type="scientific">Pseudopedobacter saltans</name>
    <dbReference type="NCBI Taxonomy" id="151895"/>
    <lineage>
        <taxon>Bacteria</taxon>
        <taxon>Pseudomonadati</taxon>
        <taxon>Bacteroidota</taxon>
        <taxon>Sphingobacteriia</taxon>
        <taxon>Sphingobacteriales</taxon>
        <taxon>Sphingobacteriaceae</taxon>
        <taxon>Pseudopedobacter</taxon>
    </lineage>
</organism>
<gene>
    <name evidence="10" type="ORF">DI598_04545</name>
</gene>
<dbReference type="EMBL" id="QFOI01000049">
    <property type="protein sequence ID" value="PZP50898.1"/>
    <property type="molecule type" value="Genomic_DNA"/>
</dbReference>
<dbReference type="SUPFAM" id="SSF55469">
    <property type="entry name" value="FMN-dependent nitroreductase-like"/>
    <property type="match status" value="1"/>
</dbReference>
<feature type="binding site" description="in other chain" evidence="8">
    <location>
        <begin position="14"/>
        <end position="16"/>
    </location>
    <ligand>
        <name>FMN</name>
        <dbReference type="ChEBI" id="CHEBI:58210"/>
        <note>ligand shared between dimeric partners</note>
    </ligand>
</feature>
<keyword evidence="3 7" id="KW-0288">FMN</keyword>
<proteinExistence type="inferred from homology"/>
<evidence type="ECO:0000256" key="2">
    <source>
        <dbReference type="ARBA" id="ARBA00022630"/>
    </source>
</evidence>
<dbReference type="PANTHER" id="PTHR43821:SF1">
    <property type="entry name" value="NAD(P)H NITROREDUCTASE YDJA-RELATED"/>
    <property type="match status" value="1"/>
</dbReference>
<dbReference type="Gene3D" id="3.40.109.10">
    <property type="entry name" value="NADH Oxidase"/>
    <property type="match status" value="1"/>
</dbReference>
<keyword evidence="2 7" id="KW-0285">Flavoprotein</keyword>
<keyword evidence="6 7" id="KW-0520">NAD</keyword>
<feature type="binding site" evidence="8">
    <location>
        <position position="45"/>
    </location>
    <ligand>
        <name>FMN</name>
        <dbReference type="ChEBI" id="CHEBI:58210"/>
        <note>ligand shared between dimeric partners</note>
    </ligand>
</feature>
<protein>
    <recommendedName>
        <fullName evidence="7">Putative NAD(P)H nitroreductase</fullName>
        <ecNumber evidence="7">1.-.-.-</ecNumber>
    </recommendedName>
</protein>
<dbReference type="PIRSF" id="PIRSF000232">
    <property type="entry name" value="YdjA"/>
    <property type="match status" value="1"/>
</dbReference>
<dbReference type="InterPro" id="IPR029479">
    <property type="entry name" value="Nitroreductase"/>
</dbReference>
<sequence>MKNFEAIAECIQTRRSIKPMAMNGKIIPDETIQQLLELADWAPTHALTEPWRFLVYSGDAMQQFAKAQADLYKSITPVDQFKEATYDKISTNCVTVSHNILVYMKRGNNPNIPALEEICAVSAAVENLLLGASAAGIGALWSTGGVTLKPEFKEFLQLGPEDQVIGQIYLGYSDTTREGSRNVPLSEKVKWMK</sequence>
<feature type="domain" description="Nitroreductase" evidence="9">
    <location>
        <begin position="11"/>
        <end position="172"/>
    </location>
</feature>
<comment type="caution">
    <text evidence="10">The sequence shown here is derived from an EMBL/GenBank/DDBJ whole genome shotgun (WGS) entry which is preliminary data.</text>
</comment>
<keyword evidence="4 7" id="KW-0521">NADP</keyword>
<evidence type="ECO:0000256" key="1">
    <source>
        <dbReference type="ARBA" id="ARBA00007118"/>
    </source>
</evidence>
<dbReference type="InterPro" id="IPR026021">
    <property type="entry name" value="YdjA-like"/>
</dbReference>
<dbReference type="EC" id="1.-.-.-" evidence="7"/>
<dbReference type="GO" id="GO:0016491">
    <property type="term" value="F:oxidoreductase activity"/>
    <property type="evidence" value="ECO:0007669"/>
    <property type="project" value="UniProtKB-UniRule"/>
</dbReference>
<evidence type="ECO:0000259" key="9">
    <source>
        <dbReference type="Pfam" id="PF00881"/>
    </source>
</evidence>
<dbReference type="PANTHER" id="PTHR43821">
    <property type="entry name" value="NAD(P)H NITROREDUCTASE YDJA-RELATED"/>
    <property type="match status" value="1"/>
</dbReference>
<evidence type="ECO:0000256" key="3">
    <source>
        <dbReference type="ARBA" id="ARBA00022643"/>
    </source>
</evidence>
<keyword evidence="5 7" id="KW-0560">Oxidoreductase</keyword>
<evidence type="ECO:0000256" key="6">
    <source>
        <dbReference type="ARBA" id="ARBA00023027"/>
    </source>
</evidence>
<evidence type="ECO:0000256" key="8">
    <source>
        <dbReference type="PIRSR" id="PIRSR000232-1"/>
    </source>
</evidence>
<dbReference type="Pfam" id="PF00881">
    <property type="entry name" value="Nitroreductase"/>
    <property type="match status" value="1"/>
</dbReference>